<organism evidence="2 3">
    <name type="scientific">Methyloceanibacter superfactus</name>
    <dbReference type="NCBI Taxonomy" id="1774969"/>
    <lineage>
        <taxon>Bacteria</taxon>
        <taxon>Pseudomonadati</taxon>
        <taxon>Pseudomonadota</taxon>
        <taxon>Alphaproteobacteria</taxon>
        <taxon>Hyphomicrobiales</taxon>
        <taxon>Hyphomicrobiaceae</taxon>
        <taxon>Methyloceanibacter</taxon>
    </lineage>
</organism>
<evidence type="ECO:0000256" key="1">
    <source>
        <dbReference type="SAM" id="SignalP"/>
    </source>
</evidence>
<feature type="signal peptide" evidence="1">
    <location>
        <begin position="1"/>
        <end position="32"/>
    </location>
</feature>
<evidence type="ECO:0008006" key="4">
    <source>
        <dbReference type="Google" id="ProtNLM"/>
    </source>
</evidence>
<dbReference type="PROSITE" id="PS51257">
    <property type="entry name" value="PROKAR_LIPOPROTEIN"/>
    <property type="match status" value="1"/>
</dbReference>
<dbReference type="AlphaFoldDB" id="A0A1E3W714"/>
<proteinExistence type="predicted"/>
<feature type="chain" id="PRO_5009139041" description="Lipoprotein" evidence="1">
    <location>
        <begin position="33"/>
        <end position="115"/>
    </location>
</feature>
<dbReference type="OrthoDB" id="8449017at2"/>
<comment type="caution">
    <text evidence="2">The sequence shown here is derived from an EMBL/GenBank/DDBJ whole genome shotgun (WGS) entry which is preliminary data.</text>
</comment>
<evidence type="ECO:0000313" key="3">
    <source>
        <dbReference type="Proteomes" id="UP000094472"/>
    </source>
</evidence>
<keyword evidence="3" id="KW-1185">Reference proteome</keyword>
<protein>
    <recommendedName>
        <fullName evidence="4">Lipoprotein</fullName>
    </recommendedName>
</protein>
<sequence length="115" mass="12080">MHRFTSYASAVLFAAVLALGLASCDGANSAFAGKYETTDTQGQPMTITLSEDGAASGSRAEETLKGSWKEEGDGVMVTWSDDWATKITKDGDKYTKTAYKGGTADGEPVAAKKVE</sequence>
<dbReference type="EMBL" id="LPWF01000004">
    <property type="protein sequence ID" value="ODS01625.1"/>
    <property type="molecule type" value="Genomic_DNA"/>
</dbReference>
<dbReference type="Proteomes" id="UP000094472">
    <property type="component" value="Unassembled WGS sequence"/>
</dbReference>
<reference evidence="2 3" key="1">
    <citation type="journal article" date="2016" name="Environ. Microbiol.">
        <title>New Methyloceanibacter diversity from North Sea sediments includes methanotroph containing solely the soluble methane monooxygenase.</title>
        <authorList>
            <person name="Vekeman B."/>
            <person name="Kerckhof F.M."/>
            <person name="Cremers G."/>
            <person name="de Vos P."/>
            <person name="Vandamme P."/>
            <person name="Boon N."/>
            <person name="Op den Camp H.J."/>
            <person name="Heylen K."/>
        </authorList>
    </citation>
    <scope>NUCLEOTIDE SEQUENCE [LARGE SCALE GENOMIC DNA]</scope>
    <source>
        <strain evidence="2 3">R-67175</strain>
    </source>
</reference>
<gene>
    <name evidence="2" type="ORF">AUC69_04935</name>
</gene>
<accession>A0A1E3W714</accession>
<evidence type="ECO:0000313" key="2">
    <source>
        <dbReference type="EMBL" id="ODS01625.1"/>
    </source>
</evidence>
<keyword evidence="1" id="KW-0732">Signal</keyword>
<name>A0A1E3W714_9HYPH</name>